<reference evidence="3" key="1">
    <citation type="submission" date="2014-07" db="EMBL/GenBank/DDBJ databases">
        <title>Methanogenic archaea and the global carbon cycle.</title>
        <authorList>
            <person name="Henriksen J.R."/>
            <person name="Luke J."/>
            <person name="Reinhart S."/>
            <person name="Benedict M.N."/>
            <person name="Youngblut N.D."/>
            <person name="Metcalf M.E."/>
            <person name="Whitaker R.J."/>
            <person name="Metcalf W.W."/>
        </authorList>
    </citation>
    <scope>NUCLEOTIDE SEQUENCE [LARGE SCALE GENOMIC DNA]</scope>
    <source>
        <strain evidence="3">3</strain>
    </source>
</reference>
<dbReference type="SUPFAM" id="SSF50346">
    <property type="entry name" value="PRC-barrel domain"/>
    <property type="match status" value="3"/>
</dbReference>
<evidence type="ECO:0000313" key="3">
    <source>
        <dbReference type="EMBL" id="AKB82397.1"/>
    </source>
</evidence>
<dbReference type="OrthoDB" id="139204at2157"/>
<dbReference type="RefSeq" id="WP_048107847.1">
    <property type="nucleotide sequence ID" value="NZ_CP009517.1"/>
</dbReference>
<dbReference type="GeneID" id="24789375"/>
<dbReference type="InterPro" id="IPR027275">
    <property type="entry name" value="PRC-brl_dom"/>
</dbReference>
<dbReference type="EMBL" id="CP009517">
    <property type="protein sequence ID" value="AKB82397.1"/>
    <property type="molecule type" value="Genomic_DNA"/>
</dbReference>
<proteinExistence type="predicted"/>
<feature type="compositionally biased region" description="Polar residues" evidence="1">
    <location>
        <begin position="582"/>
        <end position="598"/>
    </location>
</feature>
<protein>
    <recommendedName>
        <fullName evidence="2">PRC-barrel domain-containing protein</fullName>
    </recommendedName>
</protein>
<name>A0A0E3SM12_METBA</name>
<feature type="domain" description="PRC-barrel" evidence="2">
    <location>
        <begin position="8"/>
        <end position="86"/>
    </location>
</feature>
<dbReference type="PATRIC" id="fig|1434107.4.peg.2341"/>
<evidence type="ECO:0000259" key="2">
    <source>
        <dbReference type="Pfam" id="PF05239"/>
    </source>
</evidence>
<dbReference type="PANTHER" id="PTHR36505:SF1">
    <property type="entry name" value="BLR1072 PROTEIN"/>
    <property type="match status" value="1"/>
</dbReference>
<dbReference type="HOGENOM" id="CLU_016921_0_0_2"/>
<accession>A0A0E3SM12</accession>
<feature type="region of interest" description="Disordered" evidence="1">
    <location>
        <begin position="409"/>
        <end position="434"/>
    </location>
</feature>
<feature type="compositionally biased region" description="Basic and acidic residues" evidence="1">
    <location>
        <begin position="293"/>
        <end position="318"/>
    </location>
</feature>
<dbReference type="Gene3D" id="2.30.30.240">
    <property type="entry name" value="PRC-barrel domain"/>
    <property type="match status" value="3"/>
</dbReference>
<keyword evidence="4" id="KW-1185">Reference proteome</keyword>
<dbReference type="Proteomes" id="UP000033066">
    <property type="component" value="Chromosome"/>
</dbReference>
<feature type="domain" description="PRC-barrel" evidence="2">
    <location>
        <begin position="466"/>
        <end position="543"/>
    </location>
</feature>
<organism evidence="3 4">
    <name type="scientific">Methanosarcina barkeri 3</name>
    <dbReference type="NCBI Taxonomy" id="1434107"/>
    <lineage>
        <taxon>Archaea</taxon>
        <taxon>Methanobacteriati</taxon>
        <taxon>Methanobacteriota</taxon>
        <taxon>Stenosarchaea group</taxon>
        <taxon>Methanomicrobia</taxon>
        <taxon>Methanosarcinales</taxon>
        <taxon>Methanosarcinaceae</taxon>
        <taxon>Methanosarcina</taxon>
    </lineage>
</organism>
<dbReference type="KEGG" id="mbak:MSBR3_1819"/>
<feature type="domain" description="PRC-barrel" evidence="2">
    <location>
        <begin position="145"/>
        <end position="217"/>
    </location>
</feature>
<dbReference type="AlphaFoldDB" id="A0A0E3SM12"/>
<sequence>MADRNNPDFLSASTIKGDKIVNEAGDDLGKIEELMIDLRDGRLAYVVMSFGGFLGLGDKLFAIPWQAFRLKLHDHAFILDVPKDVLEKAEGFDKDNWPITSREWLSTVYSYYGYQPYWQPRVPEEIESQRMARTRGTSSERENPDFLSADTLKGDKVIDKSGKDTGKIEEFMIDLQDGKVGYVVVSHGGFLGIGNKLFALPWEALSLRLHEHAFALNVSNETFDKAEGFDKDNWPLTREELSRTYSYYGYQPYWQTGMATQAAGVSAAMPAESEPERMARMEREGQALPVGAEEERKTQQERERLEELRRTQEEKISQLEKQQTKAQKQADTERERLARLERERIEAERQAQAEKQRLVQLEKELQEARRQEKMEAVSRLEEELKSVQIQEGTRRDRLAQLERECTEAQRQAETERQKLAQLEKERTEVESQAKKERERLAQMERERVEAETLAQTRVMAGREMPDFLSASTIKTDRVVNSAGEDIGRIEELMVDLENGKIAYAVLSFGGFLGMADKFFAIPWQAFTSRPHEHAFLLDIPRDVLEKAEGFDKDNWPLTREELSRTYTYYGYQPYWQTGVATGMSRETQPQRTTSTQSERPLETAEELIARQEKERIEKLEKTETNEERLERLEREKEVAERRERKYH</sequence>
<evidence type="ECO:0000256" key="1">
    <source>
        <dbReference type="SAM" id="MobiDB-lite"/>
    </source>
</evidence>
<dbReference type="InterPro" id="IPR011033">
    <property type="entry name" value="PRC_barrel-like_sf"/>
</dbReference>
<evidence type="ECO:0000313" key="4">
    <source>
        <dbReference type="Proteomes" id="UP000033066"/>
    </source>
</evidence>
<dbReference type="STRING" id="1434107.MSBR3_1819"/>
<feature type="compositionally biased region" description="Basic and acidic residues" evidence="1">
    <location>
        <begin position="599"/>
        <end position="647"/>
    </location>
</feature>
<gene>
    <name evidence="3" type="ORF">MSBR3_1819</name>
</gene>
<dbReference type="PANTHER" id="PTHR36505">
    <property type="entry name" value="BLR1072 PROTEIN"/>
    <property type="match status" value="1"/>
</dbReference>
<feature type="region of interest" description="Disordered" evidence="1">
    <location>
        <begin position="269"/>
        <end position="334"/>
    </location>
</feature>
<feature type="compositionally biased region" description="Basic and acidic residues" evidence="1">
    <location>
        <begin position="274"/>
        <end position="285"/>
    </location>
</feature>
<feature type="region of interest" description="Disordered" evidence="1">
    <location>
        <begin position="582"/>
        <end position="647"/>
    </location>
</feature>
<dbReference type="Pfam" id="PF05239">
    <property type="entry name" value="PRC"/>
    <property type="match status" value="3"/>
</dbReference>